<reference evidence="2 3" key="1">
    <citation type="journal article" date="2018" name="PLoS Genet.">
        <title>Population sequencing reveals clonal diversity and ancestral inbreeding in the grapevine cultivar Chardonnay.</title>
        <authorList>
            <person name="Roach M.J."/>
            <person name="Johnson D.L."/>
            <person name="Bohlmann J."/>
            <person name="van Vuuren H.J."/>
            <person name="Jones S.J."/>
            <person name="Pretorius I.S."/>
            <person name="Schmidt S.A."/>
            <person name="Borneman A.R."/>
        </authorList>
    </citation>
    <scope>NUCLEOTIDE SEQUENCE [LARGE SCALE GENOMIC DNA]</scope>
    <source>
        <strain evidence="3">cv. Chardonnay</strain>
        <tissue evidence="2">Leaf</tissue>
    </source>
</reference>
<protein>
    <submittedName>
        <fullName evidence="2">Uncharacterized protein</fullName>
    </submittedName>
</protein>
<dbReference type="EMBL" id="QGNW01000438">
    <property type="protein sequence ID" value="RVW71426.1"/>
    <property type="molecule type" value="Genomic_DNA"/>
</dbReference>
<dbReference type="AlphaFoldDB" id="A0A438GGU3"/>
<evidence type="ECO:0000256" key="1">
    <source>
        <dbReference type="SAM" id="MobiDB-lite"/>
    </source>
</evidence>
<evidence type="ECO:0000313" key="2">
    <source>
        <dbReference type="EMBL" id="RVW71426.1"/>
    </source>
</evidence>
<name>A0A438GGU3_VITVI</name>
<proteinExistence type="predicted"/>
<gene>
    <name evidence="2" type="ORF">CK203_058105</name>
</gene>
<accession>A0A438GGU3</accession>
<evidence type="ECO:0000313" key="3">
    <source>
        <dbReference type="Proteomes" id="UP000288805"/>
    </source>
</evidence>
<dbReference type="Proteomes" id="UP000288805">
    <property type="component" value="Unassembled WGS sequence"/>
</dbReference>
<sequence length="105" mass="11980">MVALGTSKAKVEVEDTQLKLELEQTVSRFTKEKIELDVAYQQQVDDMFFYDYRCCMGKHNITDNIPSIPSEEEDEAILGKRAKQENDWAMGNGFATTNHDDQDTA</sequence>
<organism evidence="2 3">
    <name type="scientific">Vitis vinifera</name>
    <name type="common">Grape</name>
    <dbReference type="NCBI Taxonomy" id="29760"/>
    <lineage>
        <taxon>Eukaryota</taxon>
        <taxon>Viridiplantae</taxon>
        <taxon>Streptophyta</taxon>
        <taxon>Embryophyta</taxon>
        <taxon>Tracheophyta</taxon>
        <taxon>Spermatophyta</taxon>
        <taxon>Magnoliopsida</taxon>
        <taxon>eudicotyledons</taxon>
        <taxon>Gunneridae</taxon>
        <taxon>Pentapetalae</taxon>
        <taxon>rosids</taxon>
        <taxon>Vitales</taxon>
        <taxon>Vitaceae</taxon>
        <taxon>Viteae</taxon>
        <taxon>Vitis</taxon>
    </lineage>
</organism>
<feature type="region of interest" description="Disordered" evidence="1">
    <location>
        <begin position="85"/>
        <end position="105"/>
    </location>
</feature>
<comment type="caution">
    <text evidence="2">The sequence shown here is derived from an EMBL/GenBank/DDBJ whole genome shotgun (WGS) entry which is preliminary data.</text>
</comment>